<sequence length="186" mass="19787">MIACDGCEEWFHGTCVKVSEEAAELVDKYYCPSCTREFSLRCPSGQTAYSPTPSSSSSSSSLSESPIFLEVQVLPRRVHPTGARPRVEILFAELRPPRRAPEVAKVRGPRAQAPQPADTTKASRVPPRGRGEAGPAAAAGLAAASRLFAAVFGERADACAGGGGAGGDRTRRRRERDTGRLFLASK</sequence>
<keyword evidence="4" id="KW-0862">Zinc</keyword>
<evidence type="ECO:0000313" key="8">
    <source>
        <dbReference type="EMBL" id="KAG5459638.1"/>
    </source>
</evidence>
<dbReference type="SUPFAM" id="SSF57903">
    <property type="entry name" value="FYVE/PHD zinc finger"/>
    <property type="match status" value="1"/>
</dbReference>
<dbReference type="PANTHER" id="PTHR46174">
    <property type="entry name" value="CXXC-TYPE ZINC FINGER PROTEIN 1"/>
    <property type="match status" value="1"/>
</dbReference>
<evidence type="ECO:0000256" key="4">
    <source>
        <dbReference type="ARBA" id="ARBA00022833"/>
    </source>
</evidence>
<dbReference type="InterPro" id="IPR013083">
    <property type="entry name" value="Znf_RING/FYVE/PHD"/>
</dbReference>
<dbReference type="EMBL" id="JAEFCI010006509">
    <property type="protein sequence ID" value="KAG5459638.1"/>
    <property type="molecule type" value="Genomic_DNA"/>
</dbReference>
<dbReference type="GO" id="GO:0008270">
    <property type="term" value="F:zinc ion binding"/>
    <property type="evidence" value="ECO:0007669"/>
    <property type="project" value="UniProtKB-KW"/>
</dbReference>
<evidence type="ECO:0000259" key="7">
    <source>
        <dbReference type="SMART" id="SM00249"/>
    </source>
</evidence>
<evidence type="ECO:0000256" key="1">
    <source>
        <dbReference type="ARBA" id="ARBA00004123"/>
    </source>
</evidence>
<name>A0A8H8DIH3_9FUNG</name>
<proteinExistence type="predicted"/>
<evidence type="ECO:0000256" key="3">
    <source>
        <dbReference type="ARBA" id="ARBA00022771"/>
    </source>
</evidence>
<comment type="subcellular location">
    <subcellularLocation>
        <location evidence="1">Nucleus</location>
    </subcellularLocation>
</comment>
<dbReference type="Pfam" id="PF00628">
    <property type="entry name" value="PHD"/>
    <property type="match status" value="1"/>
</dbReference>
<dbReference type="InterPro" id="IPR019787">
    <property type="entry name" value="Znf_PHD-finger"/>
</dbReference>
<feature type="compositionally biased region" description="Low complexity" evidence="6">
    <location>
        <begin position="124"/>
        <end position="138"/>
    </location>
</feature>
<dbReference type="Gene3D" id="3.30.40.10">
    <property type="entry name" value="Zinc/RING finger domain, C3HC4 (zinc finger)"/>
    <property type="match status" value="1"/>
</dbReference>
<evidence type="ECO:0000256" key="2">
    <source>
        <dbReference type="ARBA" id="ARBA00022723"/>
    </source>
</evidence>
<dbReference type="InterPro" id="IPR037869">
    <property type="entry name" value="Spp1/CFP1"/>
</dbReference>
<dbReference type="AlphaFoldDB" id="A0A8H8DIH3"/>
<dbReference type="GO" id="GO:0048188">
    <property type="term" value="C:Set1C/COMPASS complex"/>
    <property type="evidence" value="ECO:0007669"/>
    <property type="project" value="InterPro"/>
</dbReference>
<dbReference type="InterPro" id="IPR011011">
    <property type="entry name" value="Znf_FYVE_PHD"/>
</dbReference>
<protein>
    <recommendedName>
        <fullName evidence="7">Zinc finger PHD-type domain-containing protein</fullName>
    </recommendedName>
</protein>
<organism evidence="8 9">
    <name type="scientific">Olpidium bornovanus</name>
    <dbReference type="NCBI Taxonomy" id="278681"/>
    <lineage>
        <taxon>Eukaryota</taxon>
        <taxon>Fungi</taxon>
        <taxon>Fungi incertae sedis</taxon>
        <taxon>Olpidiomycota</taxon>
        <taxon>Olpidiomycotina</taxon>
        <taxon>Olpidiomycetes</taxon>
        <taxon>Olpidiales</taxon>
        <taxon>Olpidiaceae</taxon>
        <taxon>Olpidium</taxon>
    </lineage>
</organism>
<feature type="domain" description="Zinc finger PHD-type" evidence="7">
    <location>
        <begin position="1"/>
        <end position="35"/>
    </location>
</feature>
<dbReference type="InterPro" id="IPR001965">
    <property type="entry name" value="Znf_PHD"/>
</dbReference>
<keyword evidence="5" id="KW-0539">Nucleus</keyword>
<dbReference type="SMART" id="SM00249">
    <property type="entry name" value="PHD"/>
    <property type="match status" value="1"/>
</dbReference>
<gene>
    <name evidence="8" type="ORF">BJ554DRAFT_8413</name>
</gene>
<keyword evidence="3" id="KW-0863">Zinc-finger</keyword>
<evidence type="ECO:0000256" key="5">
    <source>
        <dbReference type="ARBA" id="ARBA00023242"/>
    </source>
</evidence>
<comment type="caution">
    <text evidence="8">The sequence shown here is derived from an EMBL/GenBank/DDBJ whole genome shotgun (WGS) entry which is preliminary data.</text>
</comment>
<dbReference type="Proteomes" id="UP000673691">
    <property type="component" value="Unassembled WGS sequence"/>
</dbReference>
<keyword evidence="9" id="KW-1185">Reference proteome</keyword>
<feature type="region of interest" description="Disordered" evidence="6">
    <location>
        <begin position="98"/>
        <end position="138"/>
    </location>
</feature>
<keyword evidence="2" id="KW-0479">Metal-binding</keyword>
<dbReference type="OrthoDB" id="436852at2759"/>
<evidence type="ECO:0000256" key="6">
    <source>
        <dbReference type="SAM" id="MobiDB-lite"/>
    </source>
</evidence>
<reference evidence="8 9" key="1">
    <citation type="journal article" name="Sci. Rep.">
        <title>Genome-scale phylogenetic analyses confirm Olpidium as the closest living zoosporic fungus to the non-flagellated, terrestrial fungi.</title>
        <authorList>
            <person name="Chang Y."/>
            <person name="Rochon D."/>
            <person name="Sekimoto S."/>
            <person name="Wang Y."/>
            <person name="Chovatia M."/>
            <person name="Sandor L."/>
            <person name="Salamov A."/>
            <person name="Grigoriev I.V."/>
            <person name="Stajich J.E."/>
            <person name="Spatafora J.W."/>
        </authorList>
    </citation>
    <scope>NUCLEOTIDE SEQUENCE [LARGE SCALE GENOMIC DNA]</scope>
    <source>
        <strain evidence="8">S191</strain>
    </source>
</reference>
<feature type="region of interest" description="Disordered" evidence="6">
    <location>
        <begin position="158"/>
        <end position="186"/>
    </location>
</feature>
<evidence type="ECO:0000313" key="9">
    <source>
        <dbReference type="Proteomes" id="UP000673691"/>
    </source>
</evidence>
<dbReference type="PANTHER" id="PTHR46174:SF1">
    <property type="entry name" value="CXXC-TYPE ZINC FINGER PROTEIN 1"/>
    <property type="match status" value="1"/>
</dbReference>
<dbReference type="GO" id="GO:0045893">
    <property type="term" value="P:positive regulation of DNA-templated transcription"/>
    <property type="evidence" value="ECO:0007669"/>
    <property type="project" value="TreeGrafter"/>
</dbReference>
<accession>A0A8H8DIH3</accession>